<organism evidence="8 9">
    <name type="scientific">Steinernema glaseri</name>
    <dbReference type="NCBI Taxonomy" id="37863"/>
    <lineage>
        <taxon>Eukaryota</taxon>
        <taxon>Metazoa</taxon>
        <taxon>Ecdysozoa</taxon>
        <taxon>Nematoda</taxon>
        <taxon>Chromadorea</taxon>
        <taxon>Rhabditida</taxon>
        <taxon>Tylenchina</taxon>
        <taxon>Panagrolaimomorpha</taxon>
        <taxon>Strongyloidoidea</taxon>
        <taxon>Steinernematidae</taxon>
        <taxon>Steinernema</taxon>
    </lineage>
</organism>
<name>A0A1I7ZDX5_9BILA</name>
<accession>A0A1I7ZDX5</accession>
<keyword evidence="3" id="KW-0732">Signal</keyword>
<keyword evidence="4" id="KW-0256">Endoplasmic reticulum</keyword>
<feature type="domain" description="Selenoprotein F/M" evidence="7">
    <location>
        <begin position="121"/>
        <end position="190"/>
    </location>
</feature>
<evidence type="ECO:0000256" key="1">
    <source>
        <dbReference type="ARBA" id="ARBA00004319"/>
    </source>
</evidence>
<evidence type="ECO:0000256" key="5">
    <source>
        <dbReference type="ARBA" id="ARBA00022933"/>
    </source>
</evidence>
<dbReference type="SUPFAM" id="SSF52833">
    <property type="entry name" value="Thioredoxin-like"/>
    <property type="match status" value="1"/>
</dbReference>
<dbReference type="InterPro" id="IPR038219">
    <property type="entry name" value="Sep15/SelM_sf"/>
</dbReference>
<dbReference type="AlphaFoldDB" id="A0A1I7ZDX5"/>
<protein>
    <recommendedName>
        <fullName evidence="6">Selenoprotein F</fullName>
    </recommendedName>
</protein>
<dbReference type="GO" id="GO:0005788">
    <property type="term" value="C:endoplasmic reticulum lumen"/>
    <property type="evidence" value="ECO:0007669"/>
    <property type="project" value="UniProtKB-SubCell"/>
</dbReference>
<evidence type="ECO:0000256" key="4">
    <source>
        <dbReference type="ARBA" id="ARBA00022824"/>
    </source>
</evidence>
<evidence type="ECO:0000256" key="3">
    <source>
        <dbReference type="ARBA" id="ARBA00022729"/>
    </source>
</evidence>
<dbReference type="GO" id="GO:0016491">
    <property type="term" value="F:oxidoreductase activity"/>
    <property type="evidence" value="ECO:0007669"/>
    <property type="project" value="TreeGrafter"/>
</dbReference>
<keyword evidence="5" id="KW-0712">Selenocysteine</keyword>
<evidence type="ECO:0000259" key="7">
    <source>
        <dbReference type="Pfam" id="PF08806"/>
    </source>
</evidence>
<evidence type="ECO:0000256" key="2">
    <source>
        <dbReference type="ARBA" id="ARBA00005742"/>
    </source>
</evidence>
<dbReference type="PANTHER" id="PTHR13077:SF6">
    <property type="entry name" value="SELENOPROTEIN F"/>
    <property type="match status" value="1"/>
</dbReference>
<dbReference type="PANTHER" id="PTHR13077">
    <property type="entry name" value="SELENOPROTEIN F"/>
    <property type="match status" value="1"/>
</dbReference>
<evidence type="ECO:0000313" key="9">
    <source>
        <dbReference type="WBParaSite" id="L893_g25566.t1"/>
    </source>
</evidence>
<dbReference type="InterPro" id="IPR014912">
    <property type="entry name" value="Sep15_SelM_dom"/>
</dbReference>
<proteinExistence type="inferred from homology"/>
<dbReference type="WBParaSite" id="L893_g25566.t1">
    <property type="protein sequence ID" value="L893_g25566.t1"/>
    <property type="gene ID" value="L893_g25566"/>
</dbReference>
<dbReference type="Proteomes" id="UP000095287">
    <property type="component" value="Unplaced"/>
</dbReference>
<evidence type="ECO:0000313" key="8">
    <source>
        <dbReference type="Proteomes" id="UP000095287"/>
    </source>
</evidence>
<dbReference type="InterPro" id="IPR036249">
    <property type="entry name" value="Thioredoxin-like_sf"/>
</dbReference>
<comment type="subcellular location">
    <subcellularLocation>
        <location evidence="1">Endoplasmic reticulum lumen</location>
    </subcellularLocation>
</comment>
<evidence type="ECO:0000256" key="6">
    <source>
        <dbReference type="ARBA" id="ARBA00040775"/>
    </source>
</evidence>
<dbReference type="Pfam" id="PF08806">
    <property type="entry name" value="Sep15_SelM"/>
    <property type="match status" value="1"/>
</dbReference>
<sequence>MCHVANKEFVGNGFIGFLEKEERVPTRLLSGSVNLRDAAMWFSSSLVATLIVLFGFTKADYDLSDEECRELGYNRETLKCQTCSLFVKYELEELLSDCRACCTAEDTSSTSTHEKYASADIEICECNLARFPQVQAFVKSSMVNQWGSNVKVRHVRGVLPTIVLKSYSGESKRFNIEKWDTDTITDFLNSWLDY</sequence>
<comment type="similarity">
    <text evidence="2">Belongs to the selenoprotein M/F family.</text>
</comment>
<keyword evidence="8" id="KW-1185">Reference proteome</keyword>
<dbReference type="InterPro" id="IPR039992">
    <property type="entry name" value="Sep15_SelM"/>
</dbReference>
<reference evidence="9" key="1">
    <citation type="submission" date="2016-11" db="UniProtKB">
        <authorList>
            <consortium name="WormBaseParasite"/>
        </authorList>
    </citation>
    <scope>IDENTIFICATION</scope>
</reference>
<dbReference type="Gene3D" id="3.40.30.50">
    <property type="entry name" value="Sep15/SelM thioredoxin-like domain, active-site redox motif"/>
    <property type="match status" value="1"/>
</dbReference>